<reference evidence="2 3" key="1">
    <citation type="journal article" date="2015" name="Stand. Genomic Sci.">
        <title>Genomic Encyclopedia of Bacterial and Archaeal Type Strains, Phase III: the genomes of soil and plant-associated and newly described type strains.</title>
        <authorList>
            <person name="Whitman W.B."/>
            <person name="Woyke T."/>
            <person name="Klenk H.P."/>
            <person name="Zhou Y."/>
            <person name="Lilburn T.G."/>
            <person name="Beck B.J."/>
            <person name="De Vos P."/>
            <person name="Vandamme P."/>
            <person name="Eisen J.A."/>
            <person name="Garrity G."/>
            <person name="Hugenholtz P."/>
            <person name="Kyrpides N.C."/>
        </authorList>
    </citation>
    <scope>NUCLEOTIDE SEQUENCE [LARGE SCALE GENOMIC DNA]</scope>
    <source>
        <strain evidence="2 3">CGMCC 1.5364</strain>
    </source>
</reference>
<comment type="caution">
    <text evidence="2">The sequence shown here is derived from an EMBL/GenBank/DDBJ whole genome shotgun (WGS) entry which is preliminary data.</text>
</comment>
<protein>
    <submittedName>
        <fullName evidence="2">SlyX protein</fullName>
    </submittedName>
</protein>
<dbReference type="InterPro" id="IPR007236">
    <property type="entry name" value="SlyX"/>
</dbReference>
<dbReference type="AlphaFoldDB" id="A0A562NB60"/>
<dbReference type="RefSeq" id="WP_145399671.1">
    <property type="nucleotide sequence ID" value="NZ_VLKU01000014.1"/>
</dbReference>
<dbReference type="OrthoDB" id="285836at2"/>
<name>A0A562NB60_9RHOB</name>
<proteinExistence type="predicted"/>
<keyword evidence="3" id="KW-1185">Reference proteome</keyword>
<gene>
    <name evidence="2" type="ORF">IQ24_03613</name>
</gene>
<evidence type="ECO:0000256" key="1">
    <source>
        <dbReference type="SAM" id="MobiDB-lite"/>
    </source>
</evidence>
<accession>A0A562NB60</accession>
<evidence type="ECO:0000313" key="2">
    <source>
        <dbReference type="EMBL" id="TWI29405.1"/>
    </source>
</evidence>
<dbReference type="EMBL" id="VLKU01000014">
    <property type="protein sequence ID" value="TWI29405.1"/>
    <property type="molecule type" value="Genomic_DNA"/>
</dbReference>
<dbReference type="Pfam" id="PF04102">
    <property type="entry name" value="SlyX"/>
    <property type="match status" value="1"/>
</dbReference>
<dbReference type="Proteomes" id="UP000316225">
    <property type="component" value="Unassembled WGS sequence"/>
</dbReference>
<sequence length="70" mass="8233">MDKQAEHTLRLEEAIAHLTRVTEDMSAIVARHETEIERLGRRVGMLMQREAEREADAREIPLEDQRPPHY</sequence>
<evidence type="ECO:0000313" key="3">
    <source>
        <dbReference type="Proteomes" id="UP000316225"/>
    </source>
</evidence>
<feature type="region of interest" description="Disordered" evidence="1">
    <location>
        <begin position="50"/>
        <end position="70"/>
    </location>
</feature>
<organism evidence="2 3">
    <name type="scientific">Paracoccus sulfuroxidans</name>
    <dbReference type="NCBI Taxonomy" id="384678"/>
    <lineage>
        <taxon>Bacteria</taxon>
        <taxon>Pseudomonadati</taxon>
        <taxon>Pseudomonadota</taxon>
        <taxon>Alphaproteobacteria</taxon>
        <taxon>Rhodobacterales</taxon>
        <taxon>Paracoccaceae</taxon>
        <taxon>Paracoccus</taxon>
    </lineage>
</organism>